<evidence type="ECO:0000259" key="1">
    <source>
        <dbReference type="Pfam" id="PF04717"/>
    </source>
</evidence>
<feature type="domain" description="Putative type VI secretion system Rhs element associated Vgr" evidence="3">
    <location>
        <begin position="617"/>
        <end position="720"/>
    </location>
</feature>
<evidence type="ECO:0000313" key="5">
    <source>
        <dbReference type="Proteomes" id="UP000623795"/>
    </source>
</evidence>
<comment type="caution">
    <text evidence="4">The sequence shown here is derived from an EMBL/GenBank/DDBJ whole genome shotgun (WGS) entry which is preliminary data.</text>
</comment>
<proteinExistence type="predicted"/>
<keyword evidence="5" id="KW-1185">Reference proteome</keyword>
<dbReference type="NCBIfam" id="TIGR01646">
    <property type="entry name" value="vgr_GE"/>
    <property type="match status" value="1"/>
</dbReference>
<dbReference type="Proteomes" id="UP000623795">
    <property type="component" value="Unassembled WGS sequence"/>
</dbReference>
<accession>A0ABX1PWR2</accession>
<dbReference type="Gene3D" id="3.55.50.10">
    <property type="entry name" value="Baseplate protein-like domains"/>
    <property type="match status" value="1"/>
</dbReference>
<dbReference type="Pfam" id="PF04717">
    <property type="entry name" value="Phage_base_V"/>
    <property type="match status" value="1"/>
</dbReference>
<evidence type="ECO:0000259" key="2">
    <source>
        <dbReference type="Pfam" id="PF10106"/>
    </source>
</evidence>
<dbReference type="InterPro" id="IPR037026">
    <property type="entry name" value="Vgr_OB-fold_dom_sf"/>
</dbReference>
<evidence type="ECO:0000259" key="3">
    <source>
        <dbReference type="Pfam" id="PF13296"/>
    </source>
</evidence>
<dbReference type="Pfam" id="PF05954">
    <property type="entry name" value="Phage_GPD"/>
    <property type="match status" value="1"/>
</dbReference>
<dbReference type="InterPro" id="IPR006531">
    <property type="entry name" value="Gp5/Vgr_OB"/>
</dbReference>
<feature type="domain" description="DUF2345" evidence="2">
    <location>
        <begin position="782"/>
        <end position="935"/>
    </location>
</feature>
<dbReference type="InterPro" id="IPR028244">
    <property type="entry name" value="T6SS_Rhs_Vgr_dom"/>
</dbReference>
<dbReference type="InterPro" id="IPR018769">
    <property type="entry name" value="VgrG2_DUF2345"/>
</dbReference>
<feature type="domain" description="Gp5/Type VI secretion system Vgr protein OB-fold" evidence="1">
    <location>
        <begin position="471"/>
        <end position="538"/>
    </location>
</feature>
<dbReference type="EMBL" id="WTVN01000002">
    <property type="protein sequence ID" value="NMG42695.1"/>
    <property type="molecule type" value="Genomic_DNA"/>
</dbReference>
<evidence type="ECO:0000313" key="4">
    <source>
        <dbReference type="EMBL" id="NMG42695.1"/>
    </source>
</evidence>
<dbReference type="Gene3D" id="2.40.50.230">
    <property type="entry name" value="Gp5 N-terminal domain"/>
    <property type="match status" value="1"/>
</dbReference>
<dbReference type="Gene3D" id="4.10.220.110">
    <property type="match status" value="1"/>
</dbReference>
<dbReference type="SUPFAM" id="SSF69255">
    <property type="entry name" value="gp5 N-terminal domain-like"/>
    <property type="match status" value="1"/>
</dbReference>
<dbReference type="Pfam" id="PF10106">
    <property type="entry name" value="DUF2345"/>
    <property type="match status" value="1"/>
</dbReference>
<dbReference type="InterPro" id="IPR006533">
    <property type="entry name" value="T6SS_Vgr_RhsGE"/>
</dbReference>
<gene>
    <name evidence="4" type="primary">vgrG</name>
    <name evidence="4" type="ORF">GPA22_02960</name>
</gene>
<organism evidence="4 5">
    <name type="scientific">Aromatoleum toluvorans</name>
    <dbReference type="NCBI Taxonomy" id="92002"/>
    <lineage>
        <taxon>Bacteria</taxon>
        <taxon>Pseudomonadati</taxon>
        <taxon>Pseudomonadota</taxon>
        <taxon>Betaproteobacteria</taxon>
        <taxon>Rhodocyclales</taxon>
        <taxon>Rhodocyclaceae</taxon>
        <taxon>Aromatoleum</taxon>
    </lineage>
</organism>
<name>A0ABX1PWR2_9RHOO</name>
<dbReference type="Gene3D" id="2.30.110.50">
    <property type="match status" value="1"/>
</dbReference>
<reference evidence="4 5" key="1">
    <citation type="submission" date="2019-12" db="EMBL/GenBank/DDBJ databases">
        <title>Comparative genomics gives insights into the taxonomy of the Azoarcus-Aromatoleum group and reveals separate origins of nif in the plant-associated Azoarcus and non-plant-associated Aromatoleum sub-groups.</title>
        <authorList>
            <person name="Lafos M."/>
            <person name="Maluk M."/>
            <person name="Batista M."/>
            <person name="Junghare M."/>
            <person name="Carmona M."/>
            <person name="Faoro H."/>
            <person name="Cruz L.M."/>
            <person name="Battistoni F."/>
            <person name="De Souza E."/>
            <person name="Pedrosa F."/>
            <person name="Chen W.-M."/>
            <person name="Poole P.S."/>
            <person name="Dixon R.A."/>
            <person name="James E.K."/>
        </authorList>
    </citation>
    <scope>NUCLEOTIDE SEQUENCE [LARGE SCALE GENOMIC DNA]</scope>
    <source>
        <strain evidence="4 5">Td21</strain>
    </source>
</reference>
<sequence length="970" mass="102649">MPASPTFPPLAAHSRLYELHWLSDGPPLAVEAWWGRESLSGGFEFRIDTLSQDAFLALDPLLGQAVTLRTALSDGRRSERSGLVRAVAHSGSDGGWSRYRLTVVPWTWLLTRGRHNRVFQDKRVPEILDAVFADYRDHAAWHWHDDVAPFLANARPRSYCVQYRESDYAFVSRLLAEEGLGWCIEEHPDAPARHRMRLFADSTRLPEDPLSAHALGGRGIRFHRADSQEDQDSIVAFGAQHRLAPTLGTVLGYDYRTRRAVAASVPTARRVGSADLPVLEHYDYAGQYAHASVIEAERYQRLTMEAVEACASTFLGRGTVRSLRPGTFLAVNGLPLDPAAHPAPAGERFAVLDVLHAGINNLDAERIDAIAARLAQGELADDDASPATGDMLEPARAPADLPAAVVELARSRGYGNAFDALRAELPWRPVLADDTGARINPRPTAPGPMSAIVVGPQGETVPNGADELWCDALGRIKLRFHWQEGNTADDRASCWVRVASRQAGAKMGWQWLPRIGQEVLVDFLGGDIDRPVVLGALYNGRGEGGVAPTPGGRSAPASDTGVFDAATDHRPAGQGNLIGHHAGGNSPAWHGAAATGHRHPGALSGFKTREFGAHGPTAGYNQLVFDDSDRQLRVQLKTTQRASELNLGHLIHQAGNYRGSFRGTGAELRTDAWGALRAGRGIVMSTWPAPHPAQPAGDFAPGMALLKQACTLADTLSRAAQTHQTVPLATAIGSTGPNASTADPDHPPLKALSRIASGMVSARNLAAATTDAQNGNTAVTGERVPQLAAPAILQAAQAGIGLVAGRSIQIAAGDTATLMSGADSNFAIAGSARLHTGQALGLLAGAIRPGDDNTGLRLIAARDDIALQAQSDELKLLARDALTLVSAGASIDFAAAKKIVLSVEGGASITIDGGITVACLGTITVHASKKSFGGPVRETYPLPQMPQSVCRPCLLAALRSGSPFVAPAAA</sequence>
<protein>
    <submittedName>
        <fullName evidence="4">Type VI secretion system tip protein VgrG</fullName>
    </submittedName>
</protein>
<dbReference type="Pfam" id="PF13296">
    <property type="entry name" value="T6SS_Vgr"/>
    <property type="match status" value="1"/>
</dbReference>
<dbReference type="SUPFAM" id="SSF69279">
    <property type="entry name" value="Phage tail proteins"/>
    <property type="match status" value="2"/>
</dbReference>
<dbReference type="RefSeq" id="WP_169254603.1">
    <property type="nucleotide sequence ID" value="NZ_WTVN01000002.1"/>
</dbReference>